<dbReference type="Gene3D" id="1.10.287.10">
    <property type="entry name" value="S15/NS1, RNA-binding"/>
    <property type="match status" value="1"/>
</dbReference>
<dbReference type="EMBL" id="BRYB01000643">
    <property type="protein sequence ID" value="GMI34507.1"/>
    <property type="molecule type" value="Genomic_DNA"/>
</dbReference>
<dbReference type="PROSITE" id="PS00362">
    <property type="entry name" value="RIBOSOMAL_S15"/>
    <property type="match status" value="1"/>
</dbReference>
<reference evidence="6 7" key="1">
    <citation type="journal article" date="2023" name="Commun. Biol.">
        <title>Genome analysis of Parmales, the sister group of diatoms, reveals the evolutionary specialization of diatoms from phago-mixotrophs to photoautotrophs.</title>
        <authorList>
            <person name="Ban H."/>
            <person name="Sato S."/>
            <person name="Yoshikawa S."/>
            <person name="Yamada K."/>
            <person name="Nakamura Y."/>
            <person name="Ichinomiya M."/>
            <person name="Sato N."/>
            <person name="Blanc-Mathieu R."/>
            <person name="Endo H."/>
            <person name="Kuwata A."/>
            <person name="Ogata H."/>
        </authorList>
    </citation>
    <scope>NUCLEOTIDE SEQUENCE [LARGE SCALE GENOMIC DNA]</scope>
</reference>
<dbReference type="PANTHER" id="PTHR23321">
    <property type="entry name" value="RIBOSOMAL PROTEIN S15, BACTERIAL AND ORGANELLAR"/>
    <property type="match status" value="1"/>
</dbReference>
<dbReference type="NCBIfam" id="TIGR00952">
    <property type="entry name" value="S15_bact"/>
    <property type="match status" value="1"/>
</dbReference>
<evidence type="ECO:0000313" key="6">
    <source>
        <dbReference type="EMBL" id="GMI34507.1"/>
    </source>
</evidence>
<name>A0ABQ6MX93_9STRA</name>
<evidence type="ECO:0000256" key="5">
    <source>
        <dbReference type="RuleBase" id="RU003920"/>
    </source>
</evidence>
<accession>A0ABQ6MX93</accession>
<evidence type="ECO:0000256" key="4">
    <source>
        <dbReference type="RuleBase" id="RU003919"/>
    </source>
</evidence>
<gene>
    <name evidence="6" type="ORF">TeGR_g5763</name>
</gene>
<dbReference type="Proteomes" id="UP001165060">
    <property type="component" value="Unassembled WGS sequence"/>
</dbReference>
<keyword evidence="2 4" id="KW-0689">Ribosomal protein</keyword>
<proteinExistence type="inferred from homology"/>
<dbReference type="InterPro" id="IPR005290">
    <property type="entry name" value="Ribosomal_uS15_bac-type"/>
</dbReference>
<keyword evidence="7" id="KW-1185">Reference proteome</keyword>
<comment type="caution">
    <text evidence="6">The sequence shown here is derived from an EMBL/GenBank/DDBJ whole genome shotgun (WGS) entry which is preliminary data.</text>
</comment>
<evidence type="ECO:0000256" key="2">
    <source>
        <dbReference type="ARBA" id="ARBA00022980"/>
    </source>
</evidence>
<dbReference type="PANTHER" id="PTHR23321:SF26">
    <property type="entry name" value="SMALL RIBOSOMAL SUBUNIT PROTEIN US15M"/>
    <property type="match status" value="1"/>
</dbReference>
<evidence type="ECO:0000256" key="3">
    <source>
        <dbReference type="ARBA" id="ARBA00023274"/>
    </source>
</evidence>
<dbReference type="SMART" id="SM01387">
    <property type="entry name" value="Ribosomal_S15"/>
    <property type="match status" value="1"/>
</dbReference>
<dbReference type="CDD" id="cd00353">
    <property type="entry name" value="Ribosomal_S15p_S13e"/>
    <property type="match status" value="1"/>
</dbReference>
<comment type="similarity">
    <text evidence="1 4">Belongs to the universal ribosomal protein uS15 family.</text>
</comment>
<organism evidence="6 7">
    <name type="scientific">Tetraparma gracilis</name>
    <dbReference type="NCBI Taxonomy" id="2962635"/>
    <lineage>
        <taxon>Eukaryota</taxon>
        <taxon>Sar</taxon>
        <taxon>Stramenopiles</taxon>
        <taxon>Ochrophyta</taxon>
        <taxon>Bolidophyceae</taxon>
        <taxon>Parmales</taxon>
        <taxon>Triparmaceae</taxon>
        <taxon>Tetraparma</taxon>
    </lineage>
</organism>
<dbReference type="HAMAP" id="MF_01343_B">
    <property type="entry name" value="Ribosomal_uS15_B"/>
    <property type="match status" value="1"/>
</dbReference>
<dbReference type="InterPro" id="IPR009068">
    <property type="entry name" value="uS15_NS1_RNA-bd_sf"/>
</dbReference>
<sequence length="195" mass="20732">MLPLCRPLLRPLLRGLPASSVHSSPLAPASAGPVPPSLLHAASALRSPAPPSGVCVRPLATFSPLSENPSIPPPSAESAVGGFLRNRMGGAAAAMSPGVLRALSLSNASRAEKVNLQVEEAVRRFGRFPKDTGYTPVQVAVLTAKIDALRSHVARARKDKHSMRGLTALVTRRRKLLQYIEVSERSESERSERGP</sequence>
<dbReference type="InterPro" id="IPR000589">
    <property type="entry name" value="Ribosomal_uS15"/>
</dbReference>
<keyword evidence="3 4" id="KW-0687">Ribonucleoprotein</keyword>
<dbReference type="SUPFAM" id="SSF47060">
    <property type="entry name" value="S15/NS1 RNA-binding domain"/>
    <property type="match status" value="1"/>
</dbReference>
<protein>
    <recommendedName>
        <fullName evidence="5">30S ribosomal protein S15</fullName>
    </recommendedName>
</protein>
<dbReference type="Pfam" id="PF00312">
    <property type="entry name" value="Ribosomal_S15"/>
    <property type="match status" value="1"/>
</dbReference>
<evidence type="ECO:0000256" key="1">
    <source>
        <dbReference type="ARBA" id="ARBA00008434"/>
    </source>
</evidence>
<evidence type="ECO:0000313" key="7">
    <source>
        <dbReference type="Proteomes" id="UP001165060"/>
    </source>
</evidence>